<feature type="domain" description="Response regulatory" evidence="3">
    <location>
        <begin position="16"/>
        <end position="130"/>
    </location>
</feature>
<dbReference type="SUPFAM" id="SSF52172">
    <property type="entry name" value="CheY-like"/>
    <property type="match status" value="1"/>
</dbReference>
<name>A0A1V1PEF2_9BACT</name>
<comment type="caution">
    <text evidence="4">The sequence shown here is derived from an EMBL/GenBank/DDBJ whole genome shotgun (WGS) entry which is preliminary data.</text>
</comment>
<dbReference type="SMART" id="SM00448">
    <property type="entry name" value="REC"/>
    <property type="match status" value="1"/>
</dbReference>
<dbReference type="Proteomes" id="UP000189670">
    <property type="component" value="Unassembled WGS sequence"/>
</dbReference>
<feature type="modified residue" description="4-aspartylphosphate" evidence="2">
    <location>
        <position position="63"/>
    </location>
</feature>
<dbReference type="Pfam" id="PF00072">
    <property type="entry name" value="Response_reg"/>
    <property type="match status" value="1"/>
</dbReference>
<dbReference type="InterPro" id="IPR050595">
    <property type="entry name" value="Bact_response_regulator"/>
</dbReference>
<dbReference type="AlphaFoldDB" id="A0A1V1PEF2"/>
<evidence type="ECO:0000313" key="4">
    <source>
        <dbReference type="EMBL" id="ETR73279.1"/>
    </source>
</evidence>
<keyword evidence="1 2" id="KW-0597">Phosphoprotein</keyword>
<dbReference type="GO" id="GO:0000160">
    <property type="term" value="P:phosphorelay signal transduction system"/>
    <property type="evidence" value="ECO:0007669"/>
    <property type="project" value="InterPro"/>
</dbReference>
<reference evidence="5" key="1">
    <citation type="submission" date="2012-11" db="EMBL/GenBank/DDBJ databases">
        <authorList>
            <person name="Lucero-Rivera Y.E."/>
            <person name="Tovar-Ramirez D."/>
        </authorList>
    </citation>
    <scope>NUCLEOTIDE SEQUENCE [LARGE SCALE GENOMIC DNA]</scope>
    <source>
        <strain evidence="5">Araruama</strain>
    </source>
</reference>
<evidence type="ECO:0000313" key="5">
    <source>
        <dbReference type="Proteomes" id="UP000189670"/>
    </source>
</evidence>
<dbReference type="InterPro" id="IPR011006">
    <property type="entry name" value="CheY-like_superfamily"/>
</dbReference>
<dbReference type="Gene3D" id="3.40.50.2300">
    <property type="match status" value="1"/>
</dbReference>
<proteinExistence type="predicted"/>
<accession>A0A1V1PEF2</accession>
<organism evidence="4 5">
    <name type="scientific">Candidatus Magnetoglobus multicellularis str. Araruama</name>
    <dbReference type="NCBI Taxonomy" id="890399"/>
    <lineage>
        <taxon>Bacteria</taxon>
        <taxon>Pseudomonadati</taxon>
        <taxon>Thermodesulfobacteriota</taxon>
        <taxon>Desulfobacteria</taxon>
        <taxon>Desulfobacterales</taxon>
        <taxon>Desulfobacteraceae</taxon>
        <taxon>Candidatus Magnetoglobus</taxon>
    </lineage>
</organism>
<dbReference type="PANTHER" id="PTHR44591">
    <property type="entry name" value="STRESS RESPONSE REGULATOR PROTEIN 1"/>
    <property type="match status" value="1"/>
</dbReference>
<dbReference type="InterPro" id="IPR001789">
    <property type="entry name" value="Sig_transdc_resp-reg_receiver"/>
</dbReference>
<evidence type="ECO:0000256" key="1">
    <source>
        <dbReference type="ARBA" id="ARBA00022553"/>
    </source>
</evidence>
<sequence length="164" mass="18651">MVNDSLQNTFARKKASILIVDDTGLNIDILIGILKHYDVIPALSGKEALHIVLEEKVDLILLDIVMPEMDGFEVCRRLKADKRTKNIPVIIITVKNMEQDILRGYELGIVDYVAKPFNPVELLGKVKTHLELNACHLNIKTRLLCLANARDGRHRNYKNNQKEL</sequence>
<evidence type="ECO:0000259" key="3">
    <source>
        <dbReference type="PROSITE" id="PS50110"/>
    </source>
</evidence>
<dbReference type="PROSITE" id="PS50110">
    <property type="entry name" value="RESPONSE_REGULATORY"/>
    <property type="match status" value="1"/>
</dbReference>
<dbReference type="PANTHER" id="PTHR44591:SF3">
    <property type="entry name" value="RESPONSE REGULATORY DOMAIN-CONTAINING PROTEIN"/>
    <property type="match status" value="1"/>
</dbReference>
<dbReference type="EMBL" id="ATBP01000075">
    <property type="protein sequence ID" value="ETR73279.1"/>
    <property type="molecule type" value="Genomic_DNA"/>
</dbReference>
<gene>
    <name evidence="4" type="ORF">OMM_07054</name>
</gene>
<evidence type="ECO:0000256" key="2">
    <source>
        <dbReference type="PROSITE-ProRule" id="PRU00169"/>
    </source>
</evidence>
<protein>
    <submittedName>
        <fullName evidence="4">Response regulator receiver protein</fullName>
    </submittedName>
</protein>